<accession>A0A5C4W928</accession>
<proteinExistence type="predicted"/>
<dbReference type="OrthoDB" id="3537975at2"/>
<organism evidence="1 2">
    <name type="scientific">Nonomuraea phyllanthi</name>
    <dbReference type="NCBI Taxonomy" id="2219224"/>
    <lineage>
        <taxon>Bacteria</taxon>
        <taxon>Bacillati</taxon>
        <taxon>Actinomycetota</taxon>
        <taxon>Actinomycetes</taxon>
        <taxon>Streptosporangiales</taxon>
        <taxon>Streptosporangiaceae</taxon>
        <taxon>Nonomuraea</taxon>
    </lineage>
</organism>
<name>A0A5C4W928_9ACTN</name>
<dbReference type="RefSeq" id="WP_139632883.1">
    <property type="nucleotide sequence ID" value="NZ_CP045572.1"/>
</dbReference>
<dbReference type="EMBL" id="VDLX02000009">
    <property type="protein sequence ID" value="KAB8192598.1"/>
    <property type="molecule type" value="Genomic_DNA"/>
</dbReference>
<evidence type="ECO:0000313" key="1">
    <source>
        <dbReference type="EMBL" id="KAB8192598.1"/>
    </source>
</evidence>
<gene>
    <name evidence="1" type="ORF">FH608_024180</name>
</gene>
<reference evidence="1 2" key="1">
    <citation type="submission" date="2019-10" db="EMBL/GenBank/DDBJ databases">
        <title>Nonomuraea sp. nov., isolated from Phyllanthus amarus.</title>
        <authorList>
            <person name="Klykleung N."/>
            <person name="Tanasupawat S."/>
        </authorList>
    </citation>
    <scope>NUCLEOTIDE SEQUENCE [LARGE SCALE GENOMIC DNA]</scope>
    <source>
        <strain evidence="1 2">PA1-10</strain>
    </source>
</reference>
<dbReference type="AlphaFoldDB" id="A0A5C4W928"/>
<protein>
    <submittedName>
        <fullName evidence="1">Uncharacterized protein</fullName>
    </submittedName>
</protein>
<dbReference type="Proteomes" id="UP000312512">
    <property type="component" value="Unassembled WGS sequence"/>
</dbReference>
<sequence length="78" mass="8299">MTRSHDVQALSDVDIHVYETVASQVVENGVAGLDGVVHASGLSEDEVRGCVAHLIEQGCVVPRGDGLALGPHTFEVWY</sequence>
<comment type="caution">
    <text evidence="1">The sequence shown here is derived from an EMBL/GenBank/DDBJ whole genome shotgun (WGS) entry which is preliminary data.</text>
</comment>
<keyword evidence="2" id="KW-1185">Reference proteome</keyword>
<evidence type="ECO:0000313" key="2">
    <source>
        <dbReference type="Proteomes" id="UP000312512"/>
    </source>
</evidence>
<accession>A0A5P9YR53</accession>